<proteinExistence type="predicted"/>
<accession>A0A150J4R8</accession>
<gene>
    <name evidence="2" type="ORF">AMQ22_01089</name>
</gene>
<dbReference type="EMBL" id="LNGC01000040">
    <property type="protein sequence ID" value="KYC51954.1"/>
    <property type="molecule type" value="Genomic_DNA"/>
</dbReference>
<keyword evidence="1" id="KW-0472">Membrane</keyword>
<comment type="caution">
    <text evidence="2">The sequence shown here is derived from an EMBL/GenBank/DDBJ whole genome shotgun (WGS) entry which is preliminary data.</text>
</comment>
<organism evidence="2 3">
    <name type="scientific">Candidatus Methanofastidiosum methylothiophilum</name>
    <dbReference type="NCBI Taxonomy" id="1705564"/>
    <lineage>
        <taxon>Archaea</taxon>
        <taxon>Methanobacteriati</taxon>
        <taxon>Methanobacteriota</taxon>
        <taxon>Stenosarchaea group</taxon>
        <taxon>Candidatus Methanofastidiosia</taxon>
        <taxon>Candidatus Methanofastidiosales</taxon>
        <taxon>Candidatus Methanofastidiosaceae</taxon>
        <taxon>Candidatus Methanofastidiosum</taxon>
    </lineage>
</organism>
<sequence>MKIITTSQSKYPKILGQDFSSNVLIGFEDKKTNRKNYNLRNDALIEMYDMSENDSRTIKINIENKSEIPIFIDKPTFLTSTDIDKNKPIDDAEIMSFDFIVRDEKTNITHKENAPFFLESPTTQTEYDDTISKTAHSLTFGIGFFNRHYTNIASQIQISYSPAKLENGKWVRSSTIKYKKINFLHSKINSVAKTVVEEAKKILKITADAVFDTGGYVTTKVTETSPPALRWLLENGQYIVIGVVAILAIGLVMFLLKDDD</sequence>
<evidence type="ECO:0000256" key="1">
    <source>
        <dbReference type="SAM" id="Phobius"/>
    </source>
</evidence>
<feature type="transmembrane region" description="Helical" evidence="1">
    <location>
        <begin position="238"/>
        <end position="256"/>
    </location>
</feature>
<keyword evidence="1" id="KW-0812">Transmembrane</keyword>
<dbReference type="AlphaFoldDB" id="A0A150J4R8"/>
<evidence type="ECO:0000313" key="2">
    <source>
        <dbReference type="EMBL" id="KYC51954.1"/>
    </source>
</evidence>
<keyword evidence="1" id="KW-1133">Transmembrane helix</keyword>
<evidence type="ECO:0000313" key="3">
    <source>
        <dbReference type="Proteomes" id="UP000075398"/>
    </source>
</evidence>
<dbReference type="Proteomes" id="UP000075398">
    <property type="component" value="Unassembled WGS sequence"/>
</dbReference>
<name>A0A150J4R8_9EURY</name>
<reference evidence="2 3" key="1">
    <citation type="journal article" date="2016" name="ISME J.">
        <title>Chasing the elusive Euryarchaeota class WSA2: genomes reveal a uniquely fastidious methyl-reducing methanogen.</title>
        <authorList>
            <person name="Nobu M.K."/>
            <person name="Narihiro T."/>
            <person name="Kuroda K."/>
            <person name="Mei R."/>
            <person name="Liu W.T."/>
        </authorList>
    </citation>
    <scope>NUCLEOTIDE SEQUENCE [LARGE SCALE GENOMIC DNA]</scope>
    <source>
        <strain evidence="2">U1lsi0528_Bin055</strain>
    </source>
</reference>
<protein>
    <submittedName>
        <fullName evidence="2">Uncharacterized protein</fullName>
    </submittedName>
</protein>